<reference evidence="1 2" key="1">
    <citation type="journal article" date="2015" name="Microbes Environ.">
        <title>Distribution and evolution of nitrogen fixation genes in the phylum bacteroidetes.</title>
        <authorList>
            <person name="Inoue J."/>
            <person name="Oshima K."/>
            <person name="Suda W."/>
            <person name="Sakamoto M."/>
            <person name="Iino T."/>
            <person name="Noda S."/>
            <person name="Hongoh Y."/>
            <person name="Hattori M."/>
            <person name="Ohkuma M."/>
        </authorList>
    </citation>
    <scope>NUCLEOTIDE SEQUENCE [LARGE SCALE GENOMIC DNA]</scope>
    <source>
        <strain evidence="1">JCM 15548</strain>
    </source>
</reference>
<protein>
    <submittedName>
        <fullName evidence="1">Uncharacterized protein</fullName>
    </submittedName>
</protein>
<comment type="caution">
    <text evidence="1">The sequence shown here is derived from an EMBL/GenBank/DDBJ whole genome shotgun (WGS) entry which is preliminary data.</text>
</comment>
<dbReference type="AlphaFoldDB" id="A0A0E9LQR0"/>
<organism evidence="1 2">
    <name type="scientific">Geofilum rubicundum JCM 15548</name>
    <dbReference type="NCBI Taxonomy" id="1236989"/>
    <lineage>
        <taxon>Bacteria</taxon>
        <taxon>Pseudomonadati</taxon>
        <taxon>Bacteroidota</taxon>
        <taxon>Bacteroidia</taxon>
        <taxon>Marinilabiliales</taxon>
        <taxon>Marinilabiliaceae</taxon>
        <taxon>Geofilum</taxon>
    </lineage>
</organism>
<gene>
    <name evidence="1" type="ORF">JCM15548_14778</name>
</gene>
<dbReference type="OrthoDB" id="1122566at2"/>
<name>A0A0E9LQR0_9BACT</name>
<proteinExistence type="predicted"/>
<dbReference type="Proteomes" id="UP000032900">
    <property type="component" value="Unassembled WGS sequence"/>
</dbReference>
<dbReference type="EMBL" id="BAZW01000143">
    <property type="protein sequence ID" value="GAO27907.1"/>
    <property type="molecule type" value="Genomic_DNA"/>
</dbReference>
<evidence type="ECO:0000313" key="1">
    <source>
        <dbReference type="EMBL" id="GAO27907.1"/>
    </source>
</evidence>
<keyword evidence="2" id="KW-1185">Reference proteome</keyword>
<evidence type="ECO:0000313" key="2">
    <source>
        <dbReference type="Proteomes" id="UP000032900"/>
    </source>
</evidence>
<sequence length="78" mass="9165">MTAIELKKLLIHRISEINDESFLRAINTILDAKTQSQVLNLTDGQRSEIVESKRQFEKGLFIEQTEMDKEFNRWLNAK</sequence>
<accession>A0A0E9LQR0</accession>